<evidence type="ECO:0000256" key="1">
    <source>
        <dbReference type="SAM" id="Phobius"/>
    </source>
</evidence>
<keyword evidence="1" id="KW-0812">Transmembrane</keyword>
<feature type="transmembrane region" description="Helical" evidence="1">
    <location>
        <begin position="36"/>
        <end position="56"/>
    </location>
</feature>
<keyword evidence="1" id="KW-1133">Transmembrane helix</keyword>
<keyword evidence="1" id="KW-0472">Membrane</keyword>
<dbReference type="RefSeq" id="WP_413274841.1">
    <property type="nucleotide sequence ID" value="NZ_JBHFNQ010000252.1"/>
</dbReference>
<sequence length="59" mass="6937">MRAENNKISAIQMMLGIIYLLMIPVLFLFLSGDWLWVEGWLFGIWLIVISTVYFTARQN</sequence>
<dbReference type="Proteomes" id="UP001576774">
    <property type="component" value="Unassembled WGS sequence"/>
</dbReference>
<keyword evidence="3" id="KW-1185">Reference proteome</keyword>
<protein>
    <submittedName>
        <fullName evidence="2">Uncharacterized protein</fullName>
    </submittedName>
</protein>
<feature type="transmembrane region" description="Helical" evidence="1">
    <location>
        <begin position="12"/>
        <end position="30"/>
    </location>
</feature>
<gene>
    <name evidence="2" type="ORF">ACE1CC_33930</name>
</gene>
<proteinExistence type="predicted"/>
<name>A0ABV4XGD9_9CYAN</name>
<comment type="caution">
    <text evidence="2">The sequence shown here is derived from an EMBL/GenBank/DDBJ whole genome shotgun (WGS) entry which is preliminary data.</text>
</comment>
<reference evidence="2 3" key="1">
    <citation type="submission" date="2024-09" db="EMBL/GenBank/DDBJ databases">
        <title>Floridaenema gen nov. (Aerosakkonemataceae, Aerosakkonematales ord. nov., Cyanobacteria) from benthic tropical and subtropical fresh waters, with the description of four new species.</title>
        <authorList>
            <person name="Moretto J.A."/>
            <person name="Berthold D.E."/>
            <person name="Lefler F.W."/>
            <person name="Huang I.-S."/>
            <person name="Laughinghouse H. IV."/>
        </authorList>
    </citation>
    <scope>NUCLEOTIDE SEQUENCE [LARGE SCALE GENOMIC DNA]</scope>
    <source>
        <strain evidence="2 3">BLCC-F46</strain>
    </source>
</reference>
<accession>A0ABV4XGD9</accession>
<evidence type="ECO:0000313" key="2">
    <source>
        <dbReference type="EMBL" id="MFB2881875.1"/>
    </source>
</evidence>
<evidence type="ECO:0000313" key="3">
    <source>
        <dbReference type="Proteomes" id="UP001576774"/>
    </source>
</evidence>
<organism evidence="2 3">
    <name type="scientific">Floridaenema aerugineum BLCC-F46</name>
    <dbReference type="NCBI Taxonomy" id="3153654"/>
    <lineage>
        <taxon>Bacteria</taxon>
        <taxon>Bacillati</taxon>
        <taxon>Cyanobacteriota</taxon>
        <taxon>Cyanophyceae</taxon>
        <taxon>Oscillatoriophycideae</taxon>
        <taxon>Aerosakkonematales</taxon>
        <taxon>Aerosakkonemataceae</taxon>
        <taxon>Floridanema</taxon>
        <taxon>Floridanema aerugineum</taxon>
    </lineage>
</organism>
<dbReference type="EMBL" id="JBHFNQ010000252">
    <property type="protein sequence ID" value="MFB2881875.1"/>
    <property type="molecule type" value="Genomic_DNA"/>
</dbReference>